<accession>A0A2P2P545</accession>
<organism evidence="1">
    <name type="scientific">Rhizophora mucronata</name>
    <name type="common">Asiatic mangrove</name>
    <dbReference type="NCBI Taxonomy" id="61149"/>
    <lineage>
        <taxon>Eukaryota</taxon>
        <taxon>Viridiplantae</taxon>
        <taxon>Streptophyta</taxon>
        <taxon>Embryophyta</taxon>
        <taxon>Tracheophyta</taxon>
        <taxon>Spermatophyta</taxon>
        <taxon>Magnoliopsida</taxon>
        <taxon>eudicotyledons</taxon>
        <taxon>Gunneridae</taxon>
        <taxon>Pentapetalae</taxon>
        <taxon>rosids</taxon>
        <taxon>fabids</taxon>
        <taxon>Malpighiales</taxon>
        <taxon>Rhizophoraceae</taxon>
        <taxon>Rhizophora</taxon>
    </lineage>
</organism>
<name>A0A2P2P545_RHIMU</name>
<evidence type="ECO:0000313" key="1">
    <source>
        <dbReference type="EMBL" id="MBX49896.1"/>
    </source>
</evidence>
<proteinExistence type="predicted"/>
<reference evidence="1" key="1">
    <citation type="submission" date="2018-02" db="EMBL/GenBank/DDBJ databases">
        <title>Rhizophora mucronata_Transcriptome.</title>
        <authorList>
            <person name="Meera S.P."/>
            <person name="Sreeshan A."/>
            <person name="Augustine A."/>
        </authorList>
    </citation>
    <scope>NUCLEOTIDE SEQUENCE</scope>
    <source>
        <tissue evidence="1">Leaf</tissue>
    </source>
</reference>
<sequence length="97" mass="11102">MDVESSVSNSEIIAKSTLRGLNVALDIECENAYRHDLKSCTDVRDVPQKGKIRKTGSQAFELDGTHHFGELHLYVGRDQRWKMLLLLSPDFRKFPLK</sequence>
<protein>
    <submittedName>
        <fullName evidence="1">Uncharacterized protein</fullName>
    </submittedName>
</protein>
<dbReference type="EMBL" id="GGEC01069412">
    <property type="protein sequence ID" value="MBX49896.1"/>
    <property type="molecule type" value="Transcribed_RNA"/>
</dbReference>
<dbReference type="AlphaFoldDB" id="A0A2P2P545"/>